<dbReference type="GO" id="GO:0004413">
    <property type="term" value="F:homoserine kinase activity"/>
    <property type="evidence" value="ECO:0007669"/>
    <property type="project" value="TreeGrafter"/>
</dbReference>
<dbReference type="PANTHER" id="PTHR21064">
    <property type="entry name" value="AMINOGLYCOSIDE PHOSPHOTRANSFERASE DOMAIN-CONTAINING PROTEIN-RELATED"/>
    <property type="match status" value="1"/>
</dbReference>
<feature type="domain" description="Aminoglycoside phosphotransferase" evidence="2">
    <location>
        <begin position="36"/>
        <end position="275"/>
    </location>
</feature>
<dbReference type="InterPro" id="IPR050249">
    <property type="entry name" value="Pseudomonas-type_ThrB"/>
</dbReference>
<dbReference type="InterPro" id="IPR002575">
    <property type="entry name" value="Aminoglycoside_PTrfase"/>
</dbReference>
<dbReference type="AlphaFoldDB" id="A0A5B2VJ03"/>
<name>A0A5B2VJ03_9BACT</name>
<evidence type="ECO:0000313" key="4">
    <source>
        <dbReference type="Proteomes" id="UP000324611"/>
    </source>
</evidence>
<dbReference type="InterPro" id="IPR011009">
    <property type="entry name" value="Kinase-like_dom_sf"/>
</dbReference>
<dbReference type="Gene3D" id="3.90.1200.10">
    <property type="match status" value="1"/>
</dbReference>
<dbReference type="Gene3D" id="3.30.200.20">
    <property type="entry name" value="Phosphorylase Kinase, domain 1"/>
    <property type="match status" value="1"/>
</dbReference>
<protein>
    <submittedName>
        <fullName evidence="3">Phosphotransferase</fullName>
    </submittedName>
</protein>
<reference evidence="3 4" key="1">
    <citation type="submission" date="2019-09" db="EMBL/GenBank/DDBJ databases">
        <title>Chitinophaga ginsengihumi sp. nov., isolated from soil of ginseng rhizosphere.</title>
        <authorList>
            <person name="Lee J."/>
        </authorList>
    </citation>
    <scope>NUCLEOTIDE SEQUENCE [LARGE SCALE GENOMIC DNA]</scope>
    <source>
        <strain evidence="3 4">BN140078</strain>
    </source>
</reference>
<evidence type="ECO:0000313" key="3">
    <source>
        <dbReference type="EMBL" id="KAA2238884.1"/>
    </source>
</evidence>
<evidence type="ECO:0000256" key="1">
    <source>
        <dbReference type="ARBA" id="ARBA00038240"/>
    </source>
</evidence>
<dbReference type="Proteomes" id="UP000324611">
    <property type="component" value="Unassembled WGS sequence"/>
</dbReference>
<sequence>MHTFPAQYSTLSSVALNDHIAAAYGLSGLFCKLLMHGVSDTYILTRDDDPAYIFKVYRHSHRDTHGIQGELELLNTLYAQGVKLAYPITDLQGQQLQHFNAAEGPRYGVLFIYAKGRTVYDFTDAQLTALGREMARFHQVSAAITLQHERETYDLQRMLLQPLQTLAPAFKDYPEGHTYLTATASQIIQKLDTLGTADFTTGYCHYDFLPKNFHFDEQDNITFFDFDFAGKGWLAHDVTSFYMHFFFHTATQKMTQPEADRAFALFLDAYRQVQPFSAAEAAAVPYLGFIFWVFYLGFQYEHKDDWSNYFFNTRYLQDRVGIIKKYISLYCPL</sequence>
<dbReference type="GO" id="GO:0009088">
    <property type="term" value="P:threonine biosynthetic process"/>
    <property type="evidence" value="ECO:0007669"/>
    <property type="project" value="TreeGrafter"/>
</dbReference>
<accession>A0A5B2VJ03</accession>
<evidence type="ECO:0000259" key="2">
    <source>
        <dbReference type="Pfam" id="PF01636"/>
    </source>
</evidence>
<comment type="similarity">
    <text evidence="1">Belongs to the pseudomonas-type ThrB family.</text>
</comment>
<reference evidence="3 4" key="2">
    <citation type="submission" date="2019-09" db="EMBL/GenBank/DDBJ databases">
        <authorList>
            <person name="Jin C."/>
        </authorList>
    </citation>
    <scope>NUCLEOTIDE SEQUENCE [LARGE SCALE GENOMIC DNA]</scope>
    <source>
        <strain evidence="3 4">BN140078</strain>
    </source>
</reference>
<keyword evidence="4" id="KW-1185">Reference proteome</keyword>
<dbReference type="PANTHER" id="PTHR21064:SF6">
    <property type="entry name" value="AMINOGLYCOSIDE PHOSPHOTRANSFERASE DOMAIN-CONTAINING PROTEIN"/>
    <property type="match status" value="1"/>
</dbReference>
<gene>
    <name evidence="3" type="ORF">F0L74_21970</name>
</gene>
<dbReference type="RefSeq" id="WP_149840063.1">
    <property type="nucleotide sequence ID" value="NZ_VUOC01000004.1"/>
</dbReference>
<dbReference type="SUPFAM" id="SSF56112">
    <property type="entry name" value="Protein kinase-like (PK-like)"/>
    <property type="match status" value="1"/>
</dbReference>
<dbReference type="EMBL" id="VUOC01000004">
    <property type="protein sequence ID" value="KAA2238884.1"/>
    <property type="molecule type" value="Genomic_DNA"/>
</dbReference>
<keyword evidence="3" id="KW-0808">Transferase</keyword>
<dbReference type="Pfam" id="PF01636">
    <property type="entry name" value="APH"/>
    <property type="match status" value="1"/>
</dbReference>
<proteinExistence type="inferred from homology"/>
<comment type="caution">
    <text evidence="3">The sequence shown here is derived from an EMBL/GenBank/DDBJ whole genome shotgun (WGS) entry which is preliminary data.</text>
</comment>
<organism evidence="3 4">
    <name type="scientific">Chitinophaga agrisoli</name>
    <dbReference type="NCBI Taxonomy" id="2607653"/>
    <lineage>
        <taxon>Bacteria</taxon>
        <taxon>Pseudomonadati</taxon>
        <taxon>Bacteroidota</taxon>
        <taxon>Chitinophagia</taxon>
        <taxon>Chitinophagales</taxon>
        <taxon>Chitinophagaceae</taxon>
        <taxon>Chitinophaga</taxon>
    </lineage>
</organism>